<evidence type="ECO:0000259" key="3">
    <source>
        <dbReference type="Pfam" id="PF14240"/>
    </source>
</evidence>
<evidence type="ECO:0000313" key="5">
    <source>
        <dbReference type="Proteomes" id="UP000094329"/>
    </source>
</evidence>
<keyword evidence="2" id="KW-0732">Signal</keyword>
<dbReference type="RefSeq" id="WP_069311766.1">
    <property type="nucleotide sequence ID" value="NZ_MDTU01000001.1"/>
</dbReference>
<evidence type="ECO:0000313" key="4">
    <source>
        <dbReference type="EMBL" id="ODN41965.1"/>
    </source>
</evidence>
<feature type="region of interest" description="Disordered" evidence="1">
    <location>
        <begin position="314"/>
        <end position="333"/>
    </location>
</feature>
<name>A0ABX3A3G3_9GAMM</name>
<organism evidence="4 5">
    <name type="scientific">Piscirickettsia litoralis</name>
    <dbReference type="NCBI Taxonomy" id="1891921"/>
    <lineage>
        <taxon>Bacteria</taxon>
        <taxon>Pseudomonadati</taxon>
        <taxon>Pseudomonadota</taxon>
        <taxon>Gammaproteobacteria</taxon>
        <taxon>Thiotrichales</taxon>
        <taxon>Piscirickettsiaceae</taxon>
        <taxon>Piscirickettsia</taxon>
    </lineage>
</organism>
<dbReference type="Proteomes" id="UP000094329">
    <property type="component" value="Unassembled WGS sequence"/>
</dbReference>
<dbReference type="EMBL" id="MDTU01000001">
    <property type="protein sequence ID" value="ODN41965.1"/>
    <property type="molecule type" value="Genomic_DNA"/>
</dbReference>
<gene>
    <name evidence="4" type="ORF">BGC07_02060</name>
</gene>
<protein>
    <recommendedName>
        <fullName evidence="3">YHYH domain-containing protein</fullName>
    </recommendedName>
</protein>
<proteinExistence type="predicted"/>
<feature type="domain" description="YHYH" evidence="3">
    <location>
        <begin position="116"/>
        <end position="309"/>
    </location>
</feature>
<keyword evidence="5" id="KW-1185">Reference proteome</keyword>
<evidence type="ECO:0000256" key="1">
    <source>
        <dbReference type="SAM" id="MobiDB-lite"/>
    </source>
</evidence>
<feature type="signal peptide" evidence="2">
    <location>
        <begin position="1"/>
        <end position="21"/>
    </location>
</feature>
<feature type="compositionally biased region" description="Basic residues" evidence="1">
    <location>
        <begin position="316"/>
        <end position="333"/>
    </location>
</feature>
<sequence>MNNLIVIGTLSLISVSLIACASPPYRSKTTPYQVTSNTGKDITNAILTKRSDHCADYVGQYHATAKDHHNHQQYQSYLTIITAGNKCIFTSNAIPNHTYNDGKKSFPNDVTSQHQTYQITQSPTFATHTTPISLRRDNAIFLNGVKVDLLAAGCYGVGDGRIGCNNMSQPWRYDPVYIFSMITTDTHNAHAQPDGTYHYHATPNALFSVQSNTASPVIGFAADGFPIFGSLIDDHGKIRAVKSSYQLRAGTRPSGSGNPGGKYDGMFRDDYVYVKGSGDLDECNGMTVNGIYGYYITSTFPYILNCFKGTPDSSFNKKRPGHHRHPKPPKRRP</sequence>
<feature type="chain" id="PRO_5046207648" description="YHYH domain-containing protein" evidence="2">
    <location>
        <begin position="22"/>
        <end position="333"/>
    </location>
</feature>
<reference evidence="4 5" key="1">
    <citation type="submission" date="2016-08" db="EMBL/GenBank/DDBJ databases">
        <title>Draft genome sequence of Candidatus Piscirickettsia litoralis, from seawater.</title>
        <authorList>
            <person name="Wan X."/>
            <person name="Lee A.J."/>
            <person name="Hou S."/>
            <person name="Donachie S.P."/>
        </authorList>
    </citation>
    <scope>NUCLEOTIDE SEQUENCE [LARGE SCALE GENOMIC DNA]</scope>
    <source>
        <strain evidence="4 5">Y2</strain>
    </source>
</reference>
<evidence type="ECO:0000256" key="2">
    <source>
        <dbReference type="SAM" id="SignalP"/>
    </source>
</evidence>
<dbReference type="Pfam" id="PF14240">
    <property type="entry name" value="YHYH"/>
    <property type="match status" value="1"/>
</dbReference>
<accession>A0ABX3A3G3</accession>
<dbReference type="InterPro" id="IPR025924">
    <property type="entry name" value="YHYH_dom"/>
</dbReference>
<comment type="caution">
    <text evidence="4">The sequence shown here is derived from an EMBL/GenBank/DDBJ whole genome shotgun (WGS) entry which is preliminary data.</text>
</comment>